<organism evidence="1 2">
    <name type="scientific">Rhipicephalus sanguineus</name>
    <name type="common">Brown dog tick</name>
    <name type="synonym">Ixodes sanguineus</name>
    <dbReference type="NCBI Taxonomy" id="34632"/>
    <lineage>
        <taxon>Eukaryota</taxon>
        <taxon>Metazoa</taxon>
        <taxon>Ecdysozoa</taxon>
        <taxon>Arthropoda</taxon>
        <taxon>Chelicerata</taxon>
        <taxon>Arachnida</taxon>
        <taxon>Acari</taxon>
        <taxon>Parasitiformes</taxon>
        <taxon>Ixodida</taxon>
        <taxon>Ixodoidea</taxon>
        <taxon>Ixodidae</taxon>
        <taxon>Rhipicephalinae</taxon>
        <taxon>Rhipicephalus</taxon>
        <taxon>Rhipicephalus</taxon>
    </lineage>
</organism>
<comment type="caution">
    <text evidence="1">The sequence shown here is derived from an EMBL/GenBank/DDBJ whole genome shotgun (WGS) entry which is preliminary data.</text>
</comment>
<reference evidence="1" key="1">
    <citation type="journal article" date="2020" name="Cell">
        <title>Large-Scale Comparative Analyses of Tick Genomes Elucidate Their Genetic Diversity and Vector Capacities.</title>
        <authorList>
            <consortium name="Tick Genome and Microbiome Consortium (TIGMIC)"/>
            <person name="Jia N."/>
            <person name="Wang J."/>
            <person name="Shi W."/>
            <person name="Du L."/>
            <person name="Sun Y."/>
            <person name="Zhan W."/>
            <person name="Jiang J.F."/>
            <person name="Wang Q."/>
            <person name="Zhang B."/>
            <person name="Ji P."/>
            <person name="Bell-Sakyi L."/>
            <person name="Cui X.M."/>
            <person name="Yuan T.T."/>
            <person name="Jiang B.G."/>
            <person name="Yang W.F."/>
            <person name="Lam T.T."/>
            <person name="Chang Q.C."/>
            <person name="Ding S.J."/>
            <person name="Wang X.J."/>
            <person name="Zhu J.G."/>
            <person name="Ruan X.D."/>
            <person name="Zhao L."/>
            <person name="Wei J.T."/>
            <person name="Ye R.Z."/>
            <person name="Que T.C."/>
            <person name="Du C.H."/>
            <person name="Zhou Y.H."/>
            <person name="Cheng J.X."/>
            <person name="Dai P.F."/>
            <person name="Guo W.B."/>
            <person name="Han X.H."/>
            <person name="Huang E.J."/>
            <person name="Li L.F."/>
            <person name="Wei W."/>
            <person name="Gao Y.C."/>
            <person name="Liu J.Z."/>
            <person name="Shao H.Z."/>
            <person name="Wang X."/>
            <person name="Wang C.C."/>
            <person name="Yang T.C."/>
            <person name="Huo Q.B."/>
            <person name="Li W."/>
            <person name="Chen H.Y."/>
            <person name="Chen S.E."/>
            <person name="Zhou L.G."/>
            <person name="Ni X.B."/>
            <person name="Tian J.H."/>
            <person name="Sheng Y."/>
            <person name="Liu T."/>
            <person name="Pan Y.S."/>
            <person name="Xia L.Y."/>
            <person name="Li J."/>
            <person name="Zhao F."/>
            <person name="Cao W.C."/>
        </authorList>
    </citation>
    <scope>NUCLEOTIDE SEQUENCE</scope>
    <source>
        <strain evidence="1">Rsan-2018</strain>
    </source>
</reference>
<keyword evidence="2" id="KW-1185">Reference proteome</keyword>
<accession>A0A9D4SPN6</accession>
<dbReference type="AlphaFoldDB" id="A0A9D4SPN6"/>
<dbReference type="Proteomes" id="UP000821837">
    <property type="component" value="Unassembled WGS sequence"/>
</dbReference>
<name>A0A9D4SPN6_RHISA</name>
<reference evidence="1" key="2">
    <citation type="submission" date="2021-09" db="EMBL/GenBank/DDBJ databases">
        <authorList>
            <person name="Jia N."/>
            <person name="Wang J."/>
            <person name="Shi W."/>
            <person name="Du L."/>
            <person name="Sun Y."/>
            <person name="Zhan W."/>
            <person name="Jiang J."/>
            <person name="Wang Q."/>
            <person name="Zhang B."/>
            <person name="Ji P."/>
            <person name="Sakyi L.B."/>
            <person name="Cui X."/>
            <person name="Yuan T."/>
            <person name="Jiang B."/>
            <person name="Yang W."/>
            <person name="Lam T.T.-Y."/>
            <person name="Chang Q."/>
            <person name="Ding S."/>
            <person name="Wang X."/>
            <person name="Zhu J."/>
            <person name="Ruan X."/>
            <person name="Zhao L."/>
            <person name="Wei J."/>
            <person name="Que T."/>
            <person name="Du C."/>
            <person name="Cheng J."/>
            <person name="Dai P."/>
            <person name="Han X."/>
            <person name="Huang E."/>
            <person name="Gao Y."/>
            <person name="Liu J."/>
            <person name="Shao H."/>
            <person name="Ye R."/>
            <person name="Li L."/>
            <person name="Wei W."/>
            <person name="Wang X."/>
            <person name="Wang C."/>
            <person name="Huo Q."/>
            <person name="Li W."/>
            <person name="Guo W."/>
            <person name="Chen H."/>
            <person name="Chen S."/>
            <person name="Zhou L."/>
            <person name="Zhou L."/>
            <person name="Ni X."/>
            <person name="Tian J."/>
            <person name="Zhou Y."/>
            <person name="Sheng Y."/>
            <person name="Liu T."/>
            <person name="Pan Y."/>
            <person name="Xia L."/>
            <person name="Li J."/>
            <person name="Zhao F."/>
            <person name="Cao W."/>
        </authorList>
    </citation>
    <scope>NUCLEOTIDE SEQUENCE</scope>
    <source>
        <strain evidence="1">Rsan-2018</strain>
        <tissue evidence="1">Larvae</tissue>
    </source>
</reference>
<evidence type="ECO:0000313" key="1">
    <source>
        <dbReference type="EMBL" id="KAH7936289.1"/>
    </source>
</evidence>
<dbReference type="EMBL" id="JABSTV010001255">
    <property type="protein sequence ID" value="KAH7936289.1"/>
    <property type="molecule type" value="Genomic_DNA"/>
</dbReference>
<evidence type="ECO:0000313" key="2">
    <source>
        <dbReference type="Proteomes" id="UP000821837"/>
    </source>
</evidence>
<proteinExistence type="predicted"/>
<gene>
    <name evidence="1" type="ORF">HPB52_021330</name>
</gene>
<protein>
    <submittedName>
        <fullName evidence="1">Uncharacterized protein</fullName>
    </submittedName>
</protein>
<sequence>MRLGLDSAVEAALMLLVEKDQVGCRRFVCVRWAPRQKTCRCEVPRALTLDQVPPTDAGLPDMDQANASSTLQLLSLSDLPTWPVPFLFFSRHPPRAGSYLQD</sequence>